<dbReference type="GO" id="GO:0042121">
    <property type="term" value="P:alginic acid biosynthetic process"/>
    <property type="evidence" value="ECO:0007669"/>
    <property type="project" value="InterPro"/>
</dbReference>
<organism evidence="9">
    <name type="scientific">Candidatus Fermentithermobacillus carboniphilus</name>
    <dbReference type="NCBI Taxonomy" id="3085328"/>
    <lineage>
        <taxon>Bacteria</taxon>
        <taxon>Bacillati</taxon>
        <taxon>Bacillota</taxon>
        <taxon>Candidatus Fermentithermobacillia</taxon>
        <taxon>Candidatus Fermentithermobacillales</taxon>
        <taxon>Candidatus Fermentithermobacillaceae</taxon>
        <taxon>Candidatus Fermentithermobacillus</taxon>
    </lineage>
</organism>
<evidence type="ECO:0000313" key="9">
    <source>
        <dbReference type="EMBL" id="QUL97782.1"/>
    </source>
</evidence>
<evidence type="ECO:0000256" key="7">
    <source>
        <dbReference type="PIRNR" id="PIRNR016636"/>
    </source>
</evidence>
<keyword evidence="6 7" id="KW-0472">Membrane</keyword>
<proteinExistence type="inferred from homology"/>
<dbReference type="PIRSF" id="PIRSF016636">
    <property type="entry name" value="AlgI_DltB"/>
    <property type="match status" value="1"/>
</dbReference>
<dbReference type="PANTHER" id="PTHR13285:SF18">
    <property type="entry name" value="PROTEIN-CYSTEINE N-PALMITOYLTRANSFERASE RASP"/>
    <property type="match status" value="1"/>
</dbReference>
<dbReference type="InterPro" id="IPR024194">
    <property type="entry name" value="Ac/AlaTfrase_AlgI/DltB"/>
</dbReference>
<feature type="transmembrane region" description="Helical" evidence="8">
    <location>
        <begin position="70"/>
        <end position="91"/>
    </location>
</feature>
<comment type="subcellular location">
    <subcellularLocation>
        <location evidence="1">Cell membrane</location>
        <topology evidence="1">Multi-pass membrane protein</topology>
    </subcellularLocation>
</comment>
<feature type="transmembrane region" description="Helical" evidence="8">
    <location>
        <begin position="35"/>
        <end position="58"/>
    </location>
</feature>
<dbReference type="Pfam" id="PF03062">
    <property type="entry name" value="MBOAT"/>
    <property type="match status" value="1"/>
</dbReference>
<dbReference type="PIRSF" id="PIRSF500217">
    <property type="entry name" value="AlgI"/>
    <property type="match status" value="1"/>
</dbReference>
<dbReference type="PANTHER" id="PTHR13285">
    <property type="entry name" value="ACYLTRANSFERASE"/>
    <property type="match status" value="1"/>
</dbReference>
<keyword evidence="5 8" id="KW-1133">Transmembrane helix</keyword>
<dbReference type="InterPro" id="IPR028362">
    <property type="entry name" value="AlgI"/>
</dbReference>
<keyword evidence="3 7" id="KW-1003">Cell membrane</keyword>
<feature type="transmembrane region" description="Helical" evidence="8">
    <location>
        <begin position="353"/>
        <end position="377"/>
    </location>
</feature>
<feature type="transmembrane region" description="Helical" evidence="8">
    <location>
        <begin position="221"/>
        <end position="238"/>
    </location>
</feature>
<gene>
    <name evidence="9" type="ORF">IMF26_06630</name>
</gene>
<feature type="transmembrane region" description="Helical" evidence="8">
    <location>
        <begin position="404"/>
        <end position="424"/>
    </location>
</feature>
<dbReference type="InterPro" id="IPR004299">
    <property type="entry name" value="MBOAT_fam"/>
</dbReference>
<dbReference type="GO" id="GO:0005886">
    <property type="term" value="C:plasma membrane"/>
    <property type="evidence" value="ECO:0007669"/>
    <property type="project" value="UniProtKB-SubCell"/>
</dbReference>
<keyword evidence="4 8" id="KW-0812">Transmembrane</keyword>
<feature type="transmembrane region" description="Helical" evidence="8">
    <location>
        <begin position="141"/>
        <end position="161"/>
    </location>
</feature>
<name>A0AAT9L9S0_9FIRM</name>
<feature type="transmembrane region" description="Helical" evidence="8">
    <location>
        <begin position="445"/>
        <end position="461"/>
    </location>
</feature>
<feature type="transmembrane region" description="Helical" evidence="8">
    <location>
        <begin position="111"/>
        <end position="129"/>
    </location>
</feature>
<dbReference type="EMBL" id="CP062796">
    <property type="protein sequence ID" value="QUL97782.1"/>
    <property type="molecule type" value="Genomic_DNA"/>
</dbReference>
<accession>A0AAT9L9S0</accession>
<evidence type="ECO:0000256" key="4">
    <source>
        <dbReference type="ARBA" id="ARBA00022692"/>
    </source>
</evidence>
<evidence type="ECO:0000256" key="1">
    <source>
        <dbReference type="ARBA" id="ARBA00004651"/>
    </source>
</evidence>
<dbReference type="KEGG" id="fcz:IMF26_06630"/>
<protein>
    <submittedName>
        <fullName evidence="9">MBOAT family protein</fullName>
    </submittedName>
</protein>
<reference evidence="9" key="2">
    <citation type="journal article" date="2023" name="Biology">
        <title>Prokaryotic Life Associated with Coal-Fire Gas Vents Revealed by Metagenomics.</title>
        <authorList>
            <person name="Kadnikov V.V."/>
            <person name="Mardanov A.V."/>
            <person name="Beletsky A.V."/>
            <person name="Karnachuk O.V."/>
            <person name="Ravin N.V."/>
        </authorList>
    </citation>
    <scope>NUCLEOTIDE SEQUENCE</scope>
    <source>
        <strain evidence="9">Bu02</strain>
    </source>
</reference>
<reference evidence="9" key="1">
    <citation type="submission" date="2020-10" db="EMBL/GenBank/DDBJ databases">
        <authorList>
            <person name="Kadnikov V."/>
            <person name="Beletsky A.V."/>
            <person name="Mardanov A.V."/>
            <person name="Karnachuk O.V."/>
            <person name="Ravin N.V."/>
        </authorList>
    </citation>
    <scope>NUCLEOTIDE SEQUENCE</scope>
    <source>
        <strain evidence="9">Bu02</strain>
    </source>
</reference>
<evidence type="ECO:0000256" key="8">
    <source>
        <dbReference type="SAM" id="Phobius"/>
    </source>
</evidence>
<keyword evidence="7" id="KW-0808">Transferase</keyword>
<dbReference type="GO" id="GO:0016746">
    <property type="term" value="F:acyltransferase activity"/>
    <property type="evidence" value="ECO:0007669"/>
    <property type="project" value="UniProtKB-KW"/>
</dbReference>
<keyword evidence="7" id="KW-0012">Acyltransferase</keyword>
<evidence type="ECO:0000256" key="3">
    <source>
        <dbReference type="ARBA" id="ARBA00022475"/>
    </source>
</evidence>
<feature type="transmembrane region" description="Helical" evidence="8">
    <location>
        <begin position="298"/>
        <end position="317"/>
    </location>
</feature>
<dbReference type="InterPro" id="IPR051085">
    <property type="entry name" value="MB_O-acyltransferase"/>
</dbReference>
<evidence type="ECO:0000256" key="6">
    <source>
        <dbReference type="ARBA" id="ARBA00023136"/>
    </source>
</evidence>
<evidence type="ECO:0000256" key="5">
    <source>
        <dbReference type="ARBA" id="ARBA00022989"/>
    </source>
</evidence>
<comment type="similarity">
    <text evidence="2 7">Belongs to the membrane-bound acyltransferase family.</text>
</comment>
<evidence type="ECO:0000256" key="2">
    <source>
        <dbReference type="ARBA" id="ARBA00010323"/>
    </source>
</evidence>
<sequence length="471" mass="54178">MGFHSPRFFVLLLMAAAFFFIAKGKRLWVLAIFDALFYLNAGILDLLLLFGAAAVTFFSGIRSRGPRKKAWALLGVTANLLNLAFFKYYHFILGNVSRLIPVPDMLLKMNPILPIGISFYTFQLVSYLVDVYRDEVPPCRSFLLFWVYISFFGQVIAGPIMRASDFIPQVERTERYTFDLGRIKSGVALFTVGLVKKLVFADTLAPFVDTFFARAADLSSIDLWIAGYLFAFQIYFDFSAYSDMALGIGTVFGYELAKNFDSPYVSQNPPEFWRRWHITLSTWIRDYLYIPLGGSRRGFARGIFNVVIAMTISGLWHGAAWNFVLWGLYHGLLSAAHRIWRNILGNRSFARKLAGFPFPLFNSLVFMQFTVVGWILFRMRDLETLFRAVRKMLTFSDLTYGPHVWYYVILVSGLYILHLIEYFVRRNAHSLSSFWDNNVPAPIKGLVYAGIVFVLCVFLRPKENAFIYFKF</sequence>
<dbReference type="AlphaFoldDB" id="A0AAT9L9S0"/>